<sequence>MANRCRREQALLESAQNIIFQFPVYWFSCPPLLRKYFDDVFTHGWAYGSKGGKLKGKRICRTGARDGRI</sequence>
<reference evidence="3 4" key="1">
    <citation type="journal article" date="2013" name="Genome Announc.">
        <title>Draft Genome Sequence of Helicobacter fennelliae Strain MRY12-0050, Isolated from a Bacteremia Patient.</title>
        <authorList>
            <person name="Rimbara E."/>
            <person name="Matsui M."/>
            <person name="Mori S."/>
            <person name="Suzuki S."/>
            <person name="Suzuki M."/>
            <person name="Kim H."/>
            <person name="Sekizuka T."/>
            <person name="Kuroda M."/>
            <person name="Shibayama K."/>
        </authorList>
    </citation>
    <scope>NUCLEOTIDE SEQUENCE [LARGE SCALE GENOMIC DNA]</scope>
    <source>
        <strain evidence="3 4">MRY12-0050</strain>
    </source>
</reference>
<protein>
    <submittedName>
        <fullName evidence="3">NAD(P)H oxidoreductase YrkL</fullName>
        <ecNumber evidence="3">1.6.99.-</ecNumber>
    </submittedName>
</protein>
<dbReference type="SUPFAM" id="SSF52218">
    <property type="entry name" value="Flavoproteins"/>
    <property type="match status" value="1"/>
</dbReference>
<dbReference type="InterPro" id="IPR003680">
    <property type="entry name" value="Flavodoxin_fold"/>
</dbReference>
<keyword evidence="4" id="KW-1185">Reference proteome</keyword>
<proteinExistence type="predicted"/>
<keyword evidence="1 3" id="KW-0560">Oxidoreductase</keyword>
<dbReference type="RefSeq" id="WP_023947151.1">
    <property type="nucleotide sequence ID" value="NZ_BASD01000005.1"/>
</dbReference>
<comment type="caution">
    <text evidence="3">The sequence shown here is derived from an EMBL/GenBank/DDBJ whole genome shotgun (WGS) entry which is preliminary data.</text>
</comment>
<dbReference type="InterPro" id="IPR046980">
    <property type="entry name" value="KefG/KefF"/>
</dbReference>
<dbReference type="STRING" id="1325130.HFN_2422"/>
<dbReference type="EC" id="1.6.99.-" evidence="3"/>
<evidence type="ECO:0000259" key="2">
    <source>
        <dbReference type="Pfam" id="PF02525"/>
    </source>
</evidence>
<dbReference type="PANTHER" id="PTHR47307:SF1">
    <property type="entry name" value="GLUTATHIONE-REGULATED POTASSIUM-EFFLUX SYSTEM ANCILLARY PROTEIN KEFG"/>
    <property type="match status" value="1"/>
</dbReference>
<dbReference type="GO" id="GO:0009055">
    <property type="term" value="F:electron transfer activity"/>
    <property type="evidence" value="ECO:0007669"/>
    <property type="project" value="TreeGrafter"/>
</dbReference>
<evidence type="ECO:0000313" key="4">
    <source>
        <dbReference type="Proteomes" id="UP000018143"/>
    </source>
</evidence>
<dbReference type="Gene3D" id="3.40.50.360">
    <property type="match status" value="1"/>
</dbReference>
<evidence type="ECO:0000313" key="3">
    <source>
        <dbReference type="EMBL" id="GAD18494.1"/>
    </source>
</evidence>
<dbReference type="GO" id="GO:0003955">
    <property type="term" value="F:NAD(P)H dehydrogenase (quinone) activity"/>
    <property type="evidence" value="ECO:0007669"/>
    <property type="project" value="TreeGrafter"/>
</dbReference>
<dbReference type="eggNOG" id="COG2249">
    <property type="taxonomic scope" value="Bacteria"/>
</dbReference>
<dbReference type="GO" id="GO:0010181">
    <property type="term" value="F:FMN binding"/>
    <property type="evidence" value="ECO:0007669"/>
    <property type="project" value="TreeGrafter"/>
</dbReference>
<dbReference type="Pfam" id="PF02525">
    <property type="entry name" value="Flavodoxin_2"/>
    <property type="match status" value="1"/>
</dbReference>
<gene>
    <name evidence="3" type="ORF">HFN_2422</name>
</gene>
<evidence type="ECO:0000256" key="1">
    <source>
        <dbReference type="ARBA" id="ARBA00023002"/>
    </source>
</evidence>
<dbReference type="InterPro" id="IPR029039">
    <property type="entry name" value="Flavoprotein-like_sf"/>
</dbReference>
<name>T1CP04_9HELI</name>
<dbReference type="PANTHER" id="PTHR47307">
    <property type="entry name" value="GLUTATHIONE-REGULATED POTASSIUM-EFFLUX SYSTEM ANCILLARY PROTEIN KEFG"/>
    <property type="match status" value="1"/>
</dbReference>
<dbReference type="AlphaFoldDB" id="T1CP04"/>
<organism evidence="3 4">
    <name type="scientific">Helicobacter fennelliae MRY12-0050</name>
    <dbReference type="NCBI Taxonomy" id="1325130"/>
    <lineage>
        <taxon>Bacteria</taxon>
        <taxon>Pseudomonadati</taxon>
        <taxon>Campylobacterota</taxon>
        <taxon>Epsilonproteobacteria</taxon>
        <taxon>Campylobacterales</taxon>
        <taxon>Helicobacteraceae</taxon>
        <taxon>Helicobacter</taxon>
    </lineage>
</organism>
<dbReference type="Proteomes" id="UP000018143">
    <property type="component" value="Unassembled WGS sequence"/>
</dbReference>
<feature type="domain" description="Flavodoxin-like fold" evidence="2">
    <location>
        <begin position="6"/>
        <end position="62"/>
    </location>
</feature>
<accession>T1CP04</accession>
<dbReference type="EMBL" id="BASD01000005">
    <property type="protein sequence ID" value="GAD18494.1"/>
    <property type="molecule type" value="Genomic_DNA"/>
</dbReference>